<accession>A0A0V1EBG3</accession>
<evidence type="ECO:0000313" key="1">
    <source>
        <dbReference type="EMBL" id="KRY71140.1"/>
    </source>
</evidence>
<evidence type="ECO:0000313" key="2">
    <source>
        <dbReference type="Proteomes" id="UP000054632"/>
    </source>
</evidence>
<gene>
    <name evidence="1" type="ORF">T4A_8402</name>
</gene>
<comment type="caution">
    <text evidence="1">The sequence shown here is derived from an EMBL/GenBank/DDBJ whole genome shotgun (WGS) entry which is preliminary data.</text>
</comment>
<proteinExistence type="predicted"/>
<sequence>MKSSHSGTCLPEIVCKFLFDCYAFAYVASVAMVVSVRCTGSVQWRFQWKAETIIKALFRLTFDLKLEFMQRIFCASINSITDREVQLNWFHQLQSEMLTLLQTCVALCARDCYYGQTVDHCPLYV</sequence>
<dbReference type="Proteomes" id="UP000054632">
    <property type="component" value="Unassembled WGS sequence"/>
</dbReference>
<protein>
    <submittedName>
        <fullName evidence="1">Uncharacterized protein</fullName>
    </submittedName>
</protein>
<reference evidence="1 2" key="1">
    <citation type="submission" date="2015-01" db="EMBL/GenBank/DDBJ databases">
        <title>Evolution of Trichinella species and genotypes.</title>
        <authorList>
            <person name="Korhonen P.K."/>
            <person name="Edoardo P."/>
            <person name="Giuseppe L.R."/>
            <person name="Gasser R.B."/>
        </authorList>
    </citation>
    <scope>NUCLEOTIDE SEQUENCE [LARGE SCALE GENOMIC DNA]</scope>
    <source>
        <strain evidence="1">ISS13</strain>
    </source>
</reference>
<dbReference type="AlphaFoldDB" id="A0A0V1EBG3"/>
<name>A0A0V1EBG3_TRIPS</name>
<dbReference type="EMBL" id="JYDR01000062">
    <property type="protein sequence ID" value="KRY71140.1"/>
    <property type="molecule type" value="Genomic_DNA"/>
</dbReference>
<organism evidence="1 2">
    <name type="scientific">Trichinella pseudospiralis</name>
    <name type="common">Parasitic roundworm</name>
    <dbReference type="NCBI Taxonomy" id="6337"/>
    <lineage>
        <taxon>Eukaryota</taxon>
        <taxon>Metazoa</taxon>
        <taxon>Ecdysozoa</taxon>
        <taxon>Nematoda</taxon>
        <taxon>Enoplea</taxon>
        <taxon>Dorylaimia</taxon>
        <taxon>Trichinellida</taxon>
        <taxon>Trichinellidae</taxon>
        <taxon>Trichinella</taxon>
    </lineage>
</organism>